<dbReference type="InterPro" id="IPR001611">
    <property type="entry name" value="Leu-rich_rpt"/>
</dbReference>
<dbReference type="Gramene" id="TraesCS6B02G396400.1">
    <property type="protein sequence ID" value="TraesCS6B02G396400.1"/>
    <property type="gene ID" value="TraesCS6B02G396400"/>
</dbReference>
<dbReference type="Gramene" id="TraesCAD_scaffold_082402_01G000100.1">
    <property type="protein sequence ID" value="TraesCAD_scaffold_082402_01G000100.1"/>
    <property type="gene ID" value="TraesCAD_scaffold_082402_01G000100"/>
</dbReference>
<proteinExistence type="predicted"/>
<feature type="compositionally biased region" description="Basic and acidic residues" evidence="1">
    <location>
        <begin position="465"/>
        <end position="479"/>
    </location>
</feature>
<dbReference type="OrthoDB" id="595131at2759"/>
<dbReference type="Proteomes" id="UP000019116">
    <property type="component" value="Chromosome 6B"/>
</dbReference>
<dbReference type="Gene3D" id="3.80.10.10">
    <property type="entry name" value="Ribonuclease Inhibitor"/>
    <property type="match status" value="2"/>
</dbReference>
<evidence type="ECO:0000313" key="2">
    <source>
        <dbReference type="EnsemblPlants" id="TraesCS6B02G396400.1"/>
    </source>
</evidence>
<dbReference type="InterPro" id="IPR006553">
    <property type="entry name" value="Leu-rich_rpt_Cys-con_subtyp"/>
</dbReference>
<reference evidence="2" key="1">
    <citation type="submission" date="2018-08" db="EMBL/GenBank/DDBJ databases">
        <authorList>
            <person name="Rossello M."/>
        </authorList>
    </citation>
    <scope>NUCLEOTIDE SEQUENCE [LARGE SCALE GENOMIC DNA]</scope>
    <source>
        <strain evidence="2">cv. Chinese Spring</strain>
    </source>
</reference>
<evidence type="ECO:0000313" key="3">
    <source>
        <dbReference type="Proteomes" id="UP000019116"/>
    </source>
</evidence>
<dbReference type="Gramene" id="TraesROB_scaffold_085354_01G000100.1">
    <property type="protein sequence ID" value="TraesROB_scaffold_085354_01G000100.1"/>
    <property type="gene ID" value="TraesROB_scaffold_085354_01G000100"/>
</dbReference>
<dbReference type="Gramene" id="TraesCS6B03G1122200.1">
    <property type="protein sequence ID" value="TraesCS6B03G1122200.1.CDS"/>
    <property type="gene ID" value="TraesCS6B03G1122200"/>
</dbReference>
<dbReference type="GO" id="GO:0019005">
    <property type="term" value="C:SCF ubiquitin ligase complex"/>
    <property type="evidence" value="ECO:0000318"/>
    <property type="project" value="GO_Central"/>
</dbReference>
<dbReference type="Pfam" id="PF13516">
    <property type="entry name" value="LRR_6"/>
    <property type="match status" value="2"/>
</dbReference>
<dbReference type="PANTHER" id="PTHR13318:SF271">
    <property type="entry name" value="COI1 F-BOX DOMAIN-CONTAINING PROTEIN"/>
    <property type="match status" value="1"/>
</dbReference>
<dbReference type="SUPFAM" id="SSF52047">
    <property type="entry name" value="RNI-like"/>
    <property type="match status" value="2"/>
</dbReference>
<dbReference type="FunFam" id="1.20.1280.50:FF:000023">
    <property type="entry name" value="F-box/LRR-repeat protein 4"/>
    <property type="match status" value="1"/>
</dbReference>
<name>A0A3B6PSI8_WHEAT</name>
<accession>A0A3B6PSI8</accession>
<dbReference type="AlphaFoldDB" id="A0A3B6PSI8"/>
<feature type="region of interest" description="Disordered" evidence="1">
    <location>
        <begin position="465"/>
        <end position="487"/>
    </location>
</feature>
<evidence type="ECO:0008006" key="4">
    <source>
        <dbReference type="Google" id="ProtNLM"/>
    </source>
</evidence>
<dbReference type="InterPro" id="IPR032675">
    <property type="entry name" value="LRR_dom_sf"/>
</dbReference>
<dbReference type="GO" id="GO:0031146">
    <property type="term" value="P:SCF-dependent proteasomal ubiquitin-dependent protein catabolic process"/>
    <property type="evidence" value="ECO:0000318"/>
    <property type="project" value="GO_Central"/>
</dbReference>
<dbReference type="OMA" id="WASLQKF"/>
<dbReference type="Gramene" id="TraesRN6B0101098800.1">
    <property type="protein sequence ID" value="TraesRN6B0101098800.1"/>
    <property type="gene ID" value="TraesRN6B0101098800"/>
</dbReference>
<dbReference type="SMR" id="A0A3B6PSI8"/>
<reference evidence="2" key="2">
    <citation type="submission" date="2018-10" db="UniProtKB">
        <authorList>
            <consortium name="EnsemblPlants"/>
        </authorList>
    </citation>
    <scope>IDENTIFICATION</scope>
</reference>
<protein>
    <recommendedName>
        <fullName evidence="4">F-box domain-containing protein</fullName>
    </recommendedName>
</protein>
<dbReference type="STRING" id="4565.A0A3B6PSI8"/>
<dbReference type="PANTHER" id="PTHR13318">
    <property type="entry name" value="PARTNER OF PAIRED, ISOFORM B-RELATED"/>
    <property type="match status" value="1"/>
</dbReference>
<dbReference type="FunFam" id="3.80.10.10:FF:000690">
    <property type="entry name" value="F-box/LRR-repeat protein 14"/>
    <property type="match status" value="1"/>
</dbReference>
<evidence type="ECO:0000256" key="1">
    <source>
        <dbReference type="SAM" id="MobiDB-lite"/>
    </source>
</evidence>
<keyword evidence="3" id="KW-1185">Reference proteome</keyword>
<dbReference type="PaxDb" id="4565-Traes_6BL_CB9510517.1"/>
<sequence>MEDLPEPLLAEIVKTVTKTSDLNSLSLVSKQLCTVEAEHRDAIRVGCGLNPSTEALVSLFSRFLNLAKVEINYSGWKPSNGDQLNNQGLRVLSSHCPLLSELALSFCSYIGDSGLGYLADCKKLRSLRLDHASTVTSTGIFRVAVGCRYLSVLHLVDCTAVDTREWLEYLGRYGSLGELVVKDCDGISQYDLLKFGLGWASLQKFEFEINGNYWMPGASDPSYVSAYPYSYDICCDGLKGLRLAHIITEPETGLRFLLGKCKALETLYLEYVIGLKENEMIALFQRCNNLKTISLKLMPLRCEDYEFRTALTDVSLKALALSCPMLQVVELTFTFCEPMYPTEIGFTQEGIVALVQSCPIHSLLLNGASILYDEGLKCLSSSQFLEKLELVDCRSITDVGMSFIILAPCLSNLTLRKCKKVTDNGMAELARSQKLESLTIIGCCQISQEGVQGAAKSVRYSAETESHGSLKGMNMDRDMNRKRRRSP</sequence>
<dbReference type="SMART" id="SM00367">
    <property type="entry name" value="LRR_CC"/>
    <property type="match status" value="6"/>
</dbReference>
<dbReference type="EnsemblPlants" id="TraesCS6B02G396400.1">
    <property type="protein sequence ID" value="TraesCS6B02G396400.1"/>
    <property type="gene ID" value="TraesCS6B02G396400"/>
</dbReference>
<dbReference type="Gramene" id="TraesWEE_scaffold_084765_01G000100.1">
    <property type="protein sequence ID" value="TraesWEE_scaffold_084765_01G000100.1"/>
    <property type="gene ID" value="TraesWEE_scaffold_084765_01G000100"/>
</dbReference>
<organism evidence="2">
    <name type="scientific">Triticum aestivum</name>
    <name type="common">Wheat</name>
    <dbReference type="NCBI Taxonomy" id="4565"/>
    <lineage>
        <taxon>Eukaryota</taxon>
        <taxon>Viridiplantae</taxon>
        <taxon>Streptophyta</taxon>
        <taxon>Embryophyta</taxon>
        <taxon>Tracheophyta</taxon>
        <taxon>Spermatophyta</taxon>
        <taxon>Magnoliopsida</taxon>
        <taxon>Liliopsida</taxon>
        <taxon>Poales</taxon>
        <taxon>Poaceae</taxon>
        <taxon>BOP clade</taxon>
        <taxon>Pooideae</taxon>
        <taxon>Triticodae</taxon>
        <taxon>Triticeae</taxon>
        <taxon>Triticinae</taxon>
        <taxon>Triticum</taxon>
    </lineage>
</organism>